<organism evidence="2 3">
    <name type="scientific">Fibrella forsythiae</name>
    <dbReference type="NCBI Taxonomy" id="2817061"/>
    <lineage>
        <taxon>Bacteria</taxon>
        <taxon>Pseudomonadati</taxon>
        <taxon>Bacteroidota</taxon>
        <taxon>Cytophagia</taxon>
        <taxon>Cytophagales</taxon>
        <taxon>Spirosomataceae</taxon>
        <taxon>Fibrella</taxon>
    </lineage>
</organism>
<sequence length="425" mass="46225">MRFLLSLTLLTVSLTATYSQPYKLTDAKSPATVGVNADRLQRIDRVLKEYVDQGKQAGIVALVVRNGQVVYHKAFGENGTTAKAPLQRDAIMRIASQTKAITSVAVMMLFEEGRFLLDDPISKYIPAFKKPVVLETFNEKDTTYTTKPAKSEITIRQLLTHTSGLSYAGIGTKEAVAIYAKAGIPSGIGTPMYSLSATIPALAKLPLVNQPGEKWTYSLSTDVLGYFVEVISGQSLDQFLRTRIFEPLGMNDTYFYMPANKAPRLATLYTEVPATKAVVPMPVQAGGISGDYPTKAGTYYSGGAGLSSTAYDYAIFLQMMLNGGEYNGKRLLAPATVHLITQNQIGALNIGDNKFGLGFEIATEKAAAKLPVSVGLFSWGGFFGTNYWADPEKGIIGVIMTQKYPNSYGDLNDKFRVLVYQAIDK</sequence>
<dbReference type="PANTHER" id="PTHR43283:SF3">
    <property type="entry name" value="BETA-LACTAMASE FAMILY PROTEIN (AFU_ORTHOLOGUE AFUA_5G07500)"/>
    <property type="match status" value="1"/>
</dbReference>
<name>A0ABS3JLS2_9BACT</name>
<dbReference type="RefSeq" id="WP_207330883.1">
    <property type="nucleotide sequence ID" value="NZ_JAFMYW010000006.1"/>
</dbReference>
<dbReference type="Proteomes" id="UP000664628">
    <property type="component" value="Unassembled WGS sequence"/>
</dbReference>
<keyword evidence="3" id="KW-1185">Reference proteome</keyword>
<comment type="caution">
    <text evidence="2">The sequence shown here is derived from an EMBL/GenBank/DDBJ whole genome shotgun (WGS) entry which is preliminary data.</text>
</comment>
<dbReference type="Gene3D" id="3.40.710.10">
    <property type="entry name" value="DD-peptidase/beta-lactamase superfamily"/>
    <property type="match status" value="1"/>
</dbReference>
<evidence type="ECO:0000259" key="1">
    <source>
        <dbReference type="Pfam" id="PF00144"/>
    </source>
</evidence>
<dbReference type="InterPro" id="IPR001466">
    <property type="entry name" value="Beta-lactam-related"/>
</dbReference>
<dbReference type="InterPro" id="IPR050789">
    <property type="entry name" value="Diverse_Enzym_Activities"/>
</dbReference>
<proteinExistence type="predicted"/>
<dbReference type="PANTHER" id="PTHR43283">
    <property type="entry name" value="BETA-LACTAMASE-RELATED"/>
    <property type="match status" value="1"/>
</dbReference>
<protein>
    <submittedName>
        <fullName evidence="2">Beta-lactamase family protein</fullName>
    </submittedName>
</protein>
<dbReference type="SUPFAM" id="SSF56601">
    <property type="entry name" value="beta-lactamase/transpeptidase-like"/>
    <property type="match status" value="1"/>
</dbReference>
<reference evidence="2 3" key="1">
    <citation type="submission" date="2021-03" db="EMBL/GenBank/DDBJ databases">
        <title>Fibrella sp. HMF5405 genome sequencing and assembly.</title>
        <authorList>
            <person name="Kang H."/>
            <person name="Kim H."/>
            <person name="Bae S."/>
            <person name="Joh K."/>
        </authorList>
    </citation>
    <scope>NUCLEOTIDE SEQUENCE [LARGE SCALE GENOMIC DNA]</scope>
    <source>
        <strain evidence="2 3">HMF5405</strain>
    </source>
</reference>
<evidence type="ECO:0000313" key="2">
    <source>
        <dbReference type="EMBL" id="MBO0950943.1"/>
    </source>
</evidence>
<feature type="domain" description="Beta-lactamase-related" evidence="1">
    <location>
        <begin position="43"/>
        <end position="418"/>
    </location>
</feature>
<gene>
    <name evidence="2" type="ORF">J2I46_20300</name>
</gene>
<evidence type="ECO:0000313" key="3">
    <source>
        <dbReference type="Proteomes" id="UP000664628"/>
    </source>
</evidence>
<accession>A0ABS3JLS2</accession>
<dbReference type="InterPro" id="IPR012338">
    <property type="entry name" value="Beta-lactam/transpept-like"/>
</dbReference>
<dbReference type="Pfam" id="PF00144">
    <property type="entry name" value="Beta-lactamase"/>
    <property type="match status" value="1"/>
</dbReference>
<dbReference type="EMBL" id="JAFMYW010000006">
    <property type="protein sequence ID" value="MBO0950943.1"/>
    <property type="molecule type" value="Genomic_DNA"/>
</dbReference>